<dbReference type="Proteomes" id="UP000004682">
    <property type="component" value="Unassembled WGS sequence"/>
</dbReference>
<organism evidence="1 2">
    <name type="scientific">Burkholderia humptydooensis MSMB43</name>
    <dbReference type="NCBI Taxonomy" id="441157"/>
    <lineage>
        <taxon>Bacteria</taxon>
        <taxon>Pseudomonadati</taxon>
        <taxon>Pseudomonadota</taxon>
        <taxon>Betaproteobacteria</taxon>
        <taxon>Burkholderiales</taxon>
        <taxon>Burkholderiaceae</taxon>
        <taxon>Burkholderia</taxon>
        <taxon>pseudomallei group</taxon>
    </lineage>
</organism>
<keyword evidence="2" id="KW-1185">Reference proteome</keyword>
<evidence type="ECO:0000313" key="2">
    <source>
        <dbReference type="Proteomes" id="UP000004682"/>
    </source>
</evidence>
<evidence type="ECO:0000313" key="1">
    <source>
        <dbReference type="EMBL" id="EIP89611.1"/>
    </source>
</evidence>
<gene>
    <name evidence="1" type="ORF">A33K_13192</name>
</gene>
<protein>
    <submittedName>
        <fullName evidence="1">Uncharacterized protein</fullName>
    </submittedName>
</protein>
<reference evidence="2" key="1">
    <citation type="journal article" date="2012" name="J. Bacteriol.">
        <title>Revised Genome Sequence of Burkholderia thailandensis MSMB43 with Improved Annotation.</title>
        <authorList>
            <person name="Zhuo Y."/>
            <person name="Liu L."/>
            <person name="Wang Q."/>
            <person name="Liu X."/>
            <person name="Ren B."/>
            <person name="Liu M."/>
            <person name="Ni P."/>
            <person name="Cheng Y.Q."/>
            <person name="Zhang L."/>
        </authorList>
    </citation>
    <scope>NUCLEOTIDE SEQUENCE [LARGE SCALE GENOMIC DNA]</scope>
    <source>
        <strain evidence="2">MSMB43</strain>
    </source>
</reference>
<sequence length="649" mass="72725">METPEQRSARRAMSSWLTELINDVEKPDGIEKRAIRARVLEALQEIDVRIAELNESLQAKFHVVQGRKLVKFYMKGGNAFKCIHEPEGTAATENGGGKSDWDTQVVIDPWAPVPLQAYVYGLLEELVTDTMIRAGVDIARVAGDFADQTIKQWIAQRDDPKSKHRIYSAYSLEYDDPQSLRQVFDQQRLGLWTNDRRRISDPDVDHPERIPGILLNDAIRPFILHRLGYTWHAQLPSLPPLLLSKLPVPQPTLLRGPLPAQIKTDVRKPLLMELIDVTLPRRDTIEAVAVWEELAQGQIDIQNTTIAVKSSGADSAEVGATGDSTEVKLPLPDIMYHLREIATMLCEIADGSSRHPDKLDRRFERFGQIWRSSDRSQIAHTLSEMAGVADINAAPPAHVASVTDAIEQHGGSLTQAILDDGDPAYCLARNLMDRIADGMAANHNDFTAGGHVPRELLIRFDEARVRLRQLIDRTVARLPNELAVGVLDAAFSDDLVLIRVLEQNEYVEPRQIGFSGVLMAVVIRVKNQLQLDTLCELFRTEFDPRYVDTRISTSVRFRTYSVPRATGITHEMTMVVFEKGKAIAYLTMTTATPGEAPFRRDAAYPDLEYASLPEIAAQRKVAAALIEDYLIRKTISQQYEALKTLLPVV</sequence>
<dbReference type="EMBL" id="JH692061">
    <property type="protein sequence ID" value="EIP89611.1"/>
    <property type="molecule type" value="Genomic_DNA"/>
</dbReference>
<dbReference type="RefSeq" id="WP_006024220.1">
    <property type="nucleotide sequence ID" value="NZ_ABBM01001164.1"/>
</dbReference>
<accession>A0ABN0GBL9</accession>
<proteinExistence type="predicted"/>
<name>A0ABN0GBL9_9BURK</name>